<organism evidence="4 5">
    <name type="scientific">Sphingomonas jatrophae</name>
    <dbReference type="NCBI Taxonomy" id="1166337"/>
    <lineage>
        <taxon>Bacteria</taxon>
        <taxon>Pseudomonadati</taxon>
        <taxon>Pseudomonadota</taxon>
        <taxon>Alphaproteobacteria</taxon>
        <taxon>Sphingomonadales</taxon>
        <taxon>Sphingomonadaceae</taxon>
        <taxon>Sphingomonas</taxon>
    </lineage>
</organism>
<evidence type="ECO:0000313" key="5">
    <source>
        <dbReference type="Proteomes" id="UP000198824"/>
    </source>
</evidence>
<protein>
    <submittedName>
        <fullName evidence="4">Sporulation related domain-containing protein</fullName>
    </submittedName>
</protein>
<keyword evidence="2" id="KW-0812">Transmembrane</keyword>
<dbReference type="RefSeq" id="WP_093309517.1">
    <property type="nucleotide sequence ID" value="NZ_FOZG01000001.1"/>
</dbReference>
<proteinExistence type="predicted"/>
<keyword evidence="2" id="KW-1133">Transmembrane helix</keyword>
<dbReference type="InterPro" id="IPR036680">
    <property type="entry name" value="SPOR-like_sf"/>
</dbReference>
<gene>
    <name evidence="4" type="ORF">SAMN05192580_0229</name>
</gene>
<evidence type="ECO:0000256" key="1">
    <source>
        <dbReference type="SAM" id="MobiDB-lite"/>
    </source>
</evidence>
<keyword evidence="2" id="KW-0472">Membrane</keyword>
<evidence type="ECO:0000259" key="3">
    <source>
        <dbReference type="Pfam" id="PF05036"/>
    </source>
</evidence>
<dbReference type="Proteomes" id="UP000198824">
    <property type="component" value="Unassembled WGS sequence"/>
</dbReference>
<dbReference type="GO" id="GO:0042834">
    <property type="term" value="F:peptidoglycan binding"/>
    <property type="evidence" value="ECO:0007669"/>
    <property type="project" value="InterPro"/>
</dbReference>
<dbReference type="InterPro" id="IPR007730">
    <property type="entry name" value="SPOR-like_dom"/>
</dbReference>
<dbReference type="Gene3D" id="3.30.70.1070">
    <property type="entry name" value="Sporulation related repeat"/>
    <property type="match status" value="1"/>
</dbReference>
<dbReference type="AlphaFoldDB" id="A0A1I6JG64"/>
<feature type="transmembrane region" description="Helical" evidence="2">
    <location>
        <begin position="36"/>
        <end position="57"/>
    </location>
</feature>
<evidence type="ECO:0000256" key="2">
    <source>
        <dbReference type="SAM" id="Phobius"/>
    </source>
</evidence>
<dbReference type="Pfam" id="PF05036">
    <property type="entry name" value="SPOR"/>
    <property type="match status" value="1"/>
</dbReference>
<feature type="region of interest" description="Disordered" evidence="1">
    <location>
        <begin position="127"/>
        <end position="148"/>
    </location>
</feature>
<dbReference type="OrthoDB" id="7390714at2"/>
<feature type="compositionally biased region" description="Pro residues" evidence="1">
    <location>
        <begin position="135"/>
        <end position="145"/>
    </location>
</feature>
<reference evidence="4 5" key="1">
    <citation type="submission" date="2016-10" db="EMBL/GenBank/DDBJ databases">
        <authorList>
            <person name="de Groot N.N."/>
        </authorList>
    </citation>
    <scope>NUCLEOTIDE SEQUENCE [LARGE SCALE GENOMIC DNA]</scope>
    <source>
        <strain evidence="4 5">S5-249</strain>
    </source>
</reference>
<name>A0A1I6JG64_9SPHN</name>
<dbReference type="EMBL" id="FOZG01000001">
    <property type="protein sequence ID" value="SFR77938.1"/>
    <property type="molecule type" value="Genomic_DNA"/>
</dbReference>
<dbReference type="STRING" id="1166337.SAMN05192580_0229"/>
<sequence>MSDIGRGVQPGNEDRLPWLEAVDDEAEPRGPGAGRLVAAVIVALAIIGLVVGGIFWLRDRPADGADGELIAAPDGAYKTKPGDAGGMKVEGQGDTSYAASEGADTDGAIDLTKLPETPVTEDRAVTQADAAAAKPPTPAATPPAPAATAKIAAAPAPVPAAPKAAAPAPVAAPAKPQAPVTGGTIQLGAFGSEAKANAAWKTMSKRFGFLAGLTPTVTPVAVGEKTFYRLRVAAGAQAGTICGKLTVAGETCARIG</sequence>
<accession>A0A1I6JG64</accession>
<evidence type="ECO:0000313" key="4">
    <source>
        <dbReference type="EMBL" id="SFR77938.1"/>
    </source>
</evidence>
<keyword evidence="5" id="KW-1185">Reference proteome</keyword>
<feature type="domain" description="SPOR" evidence="3">
    <location>
        <begin position="183"/>
        <end position="253"/>
    </location>
</feature>